<dbReference type="FunFam" id="1.10.950.10:FF:000009">
    <property type="entry name" value="Unc-115 protein"/>
    <property type="match status" value="1"/>
</dbReference>
<evidence type="ECO:0000313" key="4">
    <source>
        <dbReference type="Proteomes" id="UP000050761"/>
    </source>
</evidence>
<dbReference type="GO" id="GO:0030032">
    <property type="term" value="P:lamellipodium assembly"/>
    <property type="evidence" value="ECO:0007669"/>
    <property type="project" value="TreeGrafter"/>
</dbReference>
<dbReference type="GO" id="GO:0007010">
    <property type="term" value="P:cytoskeleton organization"/>
    <property type="evidence" value="ECO:0007669"/>
    <property type="project" value="InterPro"/>
</dbReference>
<reference evidence="3 4" key="1">
    <citation type="submission" date="2018-11" db="EMBL/GenBank/DDBJ databases">
        <authorList>
            <consortium name="Pathogen Informatics"/>
        </authorList>
    </citation>
    <scope>NUCLEOTIDE SEQUENCE [LARGE SCALE GENOMIC DNA]</scope>
</reference>
<evidence type="ECO:0000256" key="1">
    <source>
        <dbReference type="SAM" id="Phobius"/>
    </source>
</evidence>
<keyword evidence="1" id="KW-0812">Transmembrane</keyword>
<proteinExistence type="predicted"/>
<dbReference type="Gene3D" id="1.10.950.10">
    <property type="entry name" value="Villin headpiece domain"/>
    <property type="match status" value="1"/>
</dbReference>
<dbReference type="GO" id="GO:0015629">
    <property type="term" value="C:actin cytoskeleton"/>
    <property type="evidence" value="ECO:0007669"/>
    <property type="project" value="TreeGrafter"/>
</dbReference>
<feature type="transmembrane region" description="Helical" evidence="1">
    <location>
        <begin position="21"/>
        <end position="42"/>
    </location>
</feature>
<dbReference type="InterPro" id="IPR051618">
    <property type="entry name" value="Actin-binding_LIM"/>
</dbReference>
<dbReference type="PROSITE" id="PS51089">
    <property type="entry name" value="HP"/>
    <property type="match status" value="1"/>
</dbReference>
<gene>
    <name evidence="3" type="ORF">HPBE_LOCUS13837</name>
</gene>
<dbReference type="InterPro" id="IPR003128">
    <property type="entry name" value="Villin_headpiece"/>
</dbReference>
<protein>
    <submittedName>
        <fullName evidence="5">HP domain-containing protein</fullName>
    </submittedName>
</protein>
<organism evidence="3">
    <name type="scientific">Heligmosomoides polygyrus</name>
    <name type="common">Parasitic roundworm</name>
    <dbReference type="NCBI Taxonomy" id="6339"/>
    <lineage>
        <taxon>Eukaryota</taxon>
        <taxon>Metazoa</taxon>
        <taxon>Ecdysozoa</taxon>
        <taxon>Nematoda</taxon>
        <taxon>Chromadorea</taxon>
        <taxon>Rhabditida</taxon>
        <taxon>Rhabditina</taxon>
        <taxon>Rhabditomorpha</taxon>
        <taxon>Strongyloidea</taxon>
        <taxon>Heligmosomidae</taxon>
        <taxon>Heligmosomoides</taxon>
    </lineage>
</organism>
<evidence type="ECO:0000313" key="5">
    <source>
        <dbReference type="WBParaSite" id="HPBE_0001383601-mRNA-1"/>
    </source>
</evidence>
<dbReference type="SUPFAM" id="SSF47050">
    <property type="entry name" value="VHP, Villin headpiece domain"/>
    <property type="match status" value="1"/>
</dbReference>
<dbReference type="SMART" id="SM00153">
    <property type="entry name" value="VHP"/>
    <property type="match status" value="1"/>
</dbReference>
<reference evidence="5" key="2">
    <citation type="submission" date="2019-09" db="UniProtKB">
        <authorList>
            <consortium name="WormBaseParasite"/>
        </authorList>
    </citation>
    <scope>IDENTIFICATION</scope>
</reference>
<dbReference type="Proteomes" id="UP000050761">
    <property type="component" value="Unassembled WGS sequence"/>
</dbReference>
<feature type="domain" description="HP" evidence="2">
    <location>
        <begin position="135"/>
        <end position="200"/>
    </location>
</feature>
<dbReference type="InterPro" id="IPR036886">
    <property type="entry name" value="Villin_headpiece_dom_sf"/>
</dbReference>
<dbReference type="AlphaFoldDB" id="A0A3P8DPJ6"/>
<dbReference type="PANTHER" id="PTHR24213:SF9">
    <property type="entry name" value="UNCOORDINATED 115A, ISOFORM B-RELATED"/>
    <property type="match status" value="1"/>
</dbReference>
<dbReference type="EMBL" id="UZAH01028094">
    <property type="protein sequence ID" value="VDO97595.1"/>
    <property type="molecule type" value="Genomic_DNA"/>
</dbReference>
<accession>A0A3P8DPJ6</accession>
<dbReference type="WBParaSite" id="HPBE_0001383601-mRNA-1">
    <property type="protein sequence ID" value="HPBE_0001383601-mRNA-1"/>
    <property type="gene ID" value="HPBE_0001383601"/>
</dbReference>
<evidence type="ECO:0000313" key="3">
    <source>
        <dbReference type="EMBL" id="VDO97595.1"/>
    </source>
</evidence>
<dbReference type="PANTHER" id="PTHR24213">
    <property type="entry name" value="ACTIN-BINDING LIM PROTEIN"/>
    <property type="match status" value="1"/>
</dbReference>
<dbReference type="OrthoDB" id="1746725at2759"/>
<keyword evidence="1" id="KW-1133">Transmembrane helix</keyword>
<evidence type="ECO:0000259" key="2">
    <source>
        <dbReference type="PROSITE" id="PS51089"/>
    </source>
</evidence>
<keyword evidence="4" id="KW-1185">Reference proteome</keyword>
<name>A0A3P8DPJ6_HELPZ</name>
<dbReference type="GO" id="GO:0051015">
    <property type="term" value="F:actin filament binding"/>
    <property type="evidence" value="ECO:0007669"/>
    <property type="project" value="TreeGrafter"/>
</dbReference>
<sequence>MVMNEILRKPRQNKKRTRVPRCNGVCVCTFIYLLDFVLSFRLPLHWDPRNASRTPSAKKMPHLRFRYDVPINASPSRHLNRPRPWVAWQGGERAQGNTLPCFHVPESRDSAGTMGGMRTVGEMRSALRSSLPDMSKPAKIYDLAILQTTNKKLPEGVDRQHLERHLARDEFERLFEMSPIEFYKLPEWKRINLKRKHKLF</sequence>
<dbReference type="Pfam" id="PF02209">
    <property type="entry name" value="VHP"/>
    <property type="match status" value="1"/>
</dbReference>
<keyword evidence="1" id="KW-0472">Membrane</keyword>